<reference evidence="1 2" key="1">
    <citation type="submission" date="2020-08" db="EMBL/GenBank/DDBJ databases">
        <title>Genomic Encyclopedia of Type Strains, Phase IV (KMG-IV): sequencing the most valuable type-strain genomes for metagenomic binning, comparative biology and taxonomic classification.</title>
        <authorList>
            <person name="Goeker M."/>
        </authorList>
    </citation>
    <scope>NUCLEOTIDE SEQUENCE [LARGE SCALE GENOMIC DNA]</scope>
    <source>
        <strain evidence="1 2">DSM 12027</strain>
    </source>
</reference>
<dbReference type="EMBL" id="JACHEW010000048">
    <property type="protein sequence ID" value="MBB6018868.1"/>
    <property type="molecule type" value="Genomic_DNA"/>
</dbReference>
<dbReference type="RefSeq" id="WP_249039246.1">
    <property type="nucleotide sequence ID" value="NZ_JACHEW010000048.1"/>
</dbReference>
<proteinExistence type="predicted"/>
<sequence length="64" mass="6874">MDGAFHAPFLGLGRTGTGQMRSEIAVVDALRHDHGQNDIDGTLMRVDAERGDAGFEMGGKFARL</sequence>
<keyword evidence="2" id="KW-1185">Reference proteome</keyword>
<evidence type="ECO:0000313" key="1">
    <source>
        <dbReference type="EMBL" id="MBB6018868.1"/>
    </source>
</evidence>
<organism evidence="1 2">
    <name type="scientific">Deinococcus radiopugnans ATCC 19172</name>
    <dbReference type="NCBI Taxonomy" id="585398"/>
    <lineage>
        <taxon>Bacteria</taxon>
        <taxon>Thermotogati</taxon>
        <taxon>Deinococcota</taxon>
        <taxon>Deinococci</taxon>
        <taxon>Deinococcales</taxon>
        <taxon>Deinococcaceae</taxon>
        <taxon>Deinococcus</taxon>
    </lineage>
</organism>
<protein>
    <submittedName>
        <fullName evidence="1">Uncharacterized protein</fullName>
    </submittedName>
</protein>
<name>A0ABR6NXU7_9DEIO</name>
<accession>A0ABR6NXU7</accession>
<dbReference type="Proteomes" id="UP000629870">
    <property type="component" value="Unassembled WGS sequence"/>
</dbReference>
<evidence type="ECO:0000313" key="2">
    <source>
        <dbReference type="Proteomes" id="UP000629870"/>
    </source>
</evidence>
<comment type="caution">
    <text evidence="1">The sequence shown here is derived from an EMBL/GenBank/DDBJ whole genome shotgun (WGS) entry which is preliminary data.</text>
</comment>
<gene>
    <name evidence="1" type="ORF">HNQ04_004150</name>
</gene>